<dbReference type="CDD" id="cd17470">
    <property type="entry name" value="T3SS_Flik_C"/>
    <property type="match status" value="1"/>
</dbReference>
<keyword evidence="3" id="KW-0282">Flagellum</keyword>
<dbReference type="EMBL" id="AJLS01000141">
    <property type="protein sequence ID" value="EKN64721.1"/>
    <property type="molecule type" value="Genomic_DNA"/>
</dbReference>
<dbReference type="Proteomes" id="UP000006316">
    <property type="component" value="Unassembled WGS sequence"/>
</dbReference>
<dbReference type="STRING" id="1117379.BABA_22573"/>
<feature type="region of interest" description="Disordered" evidence="1">
    <location>
        <begin position="1"/>
        <end position="27"/>
    </location>
</feature>
<dbReference type="InterPro" id="IPR021136">
    <property type="entry name" value="Flagellar_hook_control-like_C"/>
</dbReference>
<dbReference type="eggNOG" id="COG3144">
    <property type="taxonomic scope" value="Bacteria"/>
</dbReference>
<gene>
    <name evidence="3" type="ORF">BABA_22573</name>
</gene>
<comment type="caution">
    <text evidence="3">The sequence shown here is derived from an EMBL/GenBank/DDBJ whole genome shotgun (WGS) entry which is preliminary data.</text>
</comment>
<reference evidence="3 4" key="1">
    <citation type="journal article" date="2012" name="Front. Microbiol.">
        <title>Redundancy and modularity in membrane-associated dissimilatory nitrate reduction in Bacillus.</title>
        <authorList>
            <person name="Heylen K."/>
            <person name="Keltjens J."/>
        </authorList>
    </citation>
    <scope>NUCLEOTIDE SEQUENCE [LARGE SCALE GENOMIC DNA]</scope>
    <source>
        <strain evidence="4">LMG 21833T</strain>
    </source>
</reference>
<accession>K6DV70</accession>
<organism evidence="3 4">
    <name type="scientific">Neobacillus bataviensis LMG 21833</name>
    <dbReference type="NCBI Taxonomy" id="1117379"/>
    <lineage>
        <taxon>Bacteria</taxon>
        <taxon>Bacillati</taxon>
        <taxon>Bacillota</taxon>
        <taxon>Bacilli</taxon>
        <taxon>Bacillales</taxon>
        <taxon>Bacillaceae</taxon>
        <taxon>Neobacillus</taxon>
    </lineage>
</organism>
<keyword evidence="3" id="KW-0969">Cilium</keyword>
<proteinExistence type="predicted"/>
<sequence>MIPSASLNPVHQKLSDKGSPAKPEEQTAGKFMDLLNVFKQETGQDSTTNLVAMVNSLLQPTNEQPAETTKQVNLEDAKDNELTTRNDLIALVSSLAETTIDPKEKVKHLPNAMKQEESVPLEKLTNLPAEVASQAKETFHLKQKTVEGAIQSSFSLQNTDSAAPDFDFQRGVEGKEVIFQSVQPYNNTTADSKNSRVQSQKVSVDQLFTEVMDLVKNQASIKKAAEFIEAKFSLTPEKLGDIDVKLSIHKGQVLAHFTADTLLGKEALESQISQLRSSLQHQGLQVDKIEISLSGQGLHHSFSQQEGKSRQDQSQQRFAKKKISVDEFYQSHTVTEEYKQRGTENTINILA</sequence>
<dbReference type="PATRIC" id="fig|1117379.3.peg.4682"/>
<keyword evidence="3" id="KW-0966">Cell projection</keyword>
<dbReference type="RefSeq" id="WP_007087506.1">
    <property type="nucleotide sequence ID" value="NZ_AJLS01000141.1"/>
</dbReference>
<dbReference type="Pfam" id="PF02120">
    <property type="entry name" value="Flg_hook"/>
    <property type="match status" value="1"/>
</dbReference>
<evidence type="ECO:0000313" key="3">
    <source>
        <dbReference type="EMBL" id="EKN64721.1"/>
    </source>
</evidence>
<protein>
    <submittedName>
        <fullName evidence="3">Flagellar hook-length control protein</fullName>
    </submittedName>
</protein>
<dbReference type="InterPro" id="IPR038610">
    <property type="entry name" value="FliK-like_C_sf"/>
</dbReference>
<feature type="domain" description="Flagellar hook-length control protein-like C-terminal" evidence="2">
    <location>
        <begin position="229"/>
        <end position="296"/>
    </location>
</feature>
<evidence type="ECO:0000259" key="2">
    <source>
        <dbReference type="Pfam" id="PF02120"/>
    </source>
</evidence>
<dbReference type="Gene3D" id="3.30.750.140">
    <property type="match status" value="1"/>
</dbReference>
<keyword evidence="4" id="KW-1185">Reference proteome</keyword>
<dbReference type="AlphaFoldDB" id="K6DV70"/>
<name>K6DV70_9BACI</name>
<dbReference type="OrthoDB" id="2380967at2"/>
<evidence type="ECO:0000256" key="1">
    <source>
        <dbReference type="SAM" id="MobiDB-lite"/>
    </source>
</evidence>
<evidence type="ECO:0000313" key="4">
    <source>
        <dbReference type="Proteomes" id="UP000006316"/>
    </source>
</evidence>